<dbReference type="PRINTS" id="PR00081">
    <property type="entry name" value="GDHRDH"/>
</dbReference>
<dbReference type="InterPro" id="IPR020904">
    <property type="entry name" value="Sc_DH/Rdtase_CS"/>
</dbReference>
<name>A0A1M6N8U0_9RHOB</name>
<dbReference type="SMART" id="SM00822">
    <property type="entry name" value="PKS_KR"/>
    <property type="match status" value="1"/>
</dbReference>
<dbReference type="Gene3D" id="3.40.50.720">
    <property type="entry name" value="NAD(P)-binding Rossmann-like Domain"/>
    <property type="match status" value="1"/>
</dbReference>
<accession>A0A1M6N8U0</accession>
<dbReference type="GO" id="GO:0048038">
    <property type="term" value="F:quinone binding"/>
    <property type="evidence" value="ECO:0007669"/>
    <property type="project" value="TreeGrafter"/>
</dbReference>
<dbReference type="STRING" id="1470563.SAMN05444000_11582"/>
<gene>
    <name evidence="4" type="ORF">SAMN05444000_11582</name>
</gene>
<keyword evidence="2" id="KW-0560">Oxidoreductase</keyword>
<evidence type="ECO:0000313" key="5">
    <source>
        <dbReference type="Proteomes" id="UP000183982"/>
    </source>
</evidence>
<dbReference type="InterPro" id="IPR002347">
    <property type="entry name" value="SDR_fam"/>
</dbReference>
<comment type="similarity">
    <text evidence="1">Belongs to the short-chain dehydrogenases/reductases (SDR) family.</text>
</comment>
<dbReference type="GO" id="GO:0006633">
    <property type="term" value="P:fatty acid biosynthetic process"/>
    <property type="evidence" value="ECO:0007669"/>
    <property type="project" value="TreeGrafter"/>
</dbReference>
<sequence length="262" mass="27255">MMRFTEKVVLITGGNSGIGLAIAERFAREGAHMILVGRDPGKGSAAVAKIKDLGAESEFLQIDLSSEAAVRDAVGQLGKLDVLVNNAGLGTRRTAVNPDDTPGIRWDRWRGANLDATYYMTAYCLPLLKKSGGNVINISSTAAMHGNWGLYGVSKAGVEALTRSFATEAAPVRVNAISPGWISTDATVHASGNADGSWELPPSLLGRVGTGAEIAGAVTFLASEDASFVTGQTLIVDGGLTTMDFPSRTLLNDVGNDLFSGG</sequence>
<organism evidence="4 5">
    <name type="scientific">Shimia gijangensis</name>
    <dbReference type="NCBI Taxonomy" id="1470563"/>
    <lineage>
        <taxon>Bacteria</taxon>
        <taxon>Pseudomonadati</taxon>
        <taxon>Pseudomonadota</taxon>
        <taxon>Alphaproteobacteria</taxon>
        <taxon>Rhodobacterales</taxon>
        <taxon>Roseobacteraceae</taxon>
    </lineage>
</organism>
<dbReference type="AlphaFoldDB" id="A0A1M6N8U0"/>
<dbReference type="RefSeq" id="WP_220387632.1">
    <property type="nucleotide sequence ID" value="NZ_FQZQ01000015.1"/>
</dbReference>
<dbReference type="Proteomes" id="UP000183982">
    <property type="component" value="Unassembled WGS sequence"/>
</dbReference>
<evidence type="ECO:0000313" key="4">
    <source>
        <dbReference type="EMBL" id="SHJ92138.1"/>
    </source>
</evidence>
<proteinExistence type="inferred from homology"/>
<evidence type="ECO:0000256" key="1">
    <source>
        <dbReference type="ARBA" id="ARBA00006484"/>
    </source>
</evidence>
<dbReference type="InterPro" id="IPR057326">
    <property type="entry name" value="KR_dom"/>
</dbReference>
<dbReference type="GO" id="GO:0016616">
    <property type="term" value="F:oxidoreductase activity, acting on the CH-OH group of donors, NAD or NADP as acceptor"/>
    <property type="evidence" value="ECO:0007669"/>
    <property type="project" value="TreeGrafter"/>
</dbReference>
<reference evidence="5" key="1">
    <citation type="submission" date="2016-11" db="EMBL/GenBank/DDBJ databases">
        <authorList>
            <person name="Varghese N."/>
            <person name="Submissions S."/>
        </authorList>
    </citation>
    <scope>NUCLEOTIDE SEQUENCE [LARGE SCALE GENOMIC DNA]</scope>
    <source>
        <strain evidence="5">DSM 100564</strain>
    </source>
</reference>
<protein>
    <submittedName>
        <fullName evidence="4">Meso-butanediol dehydrogenase / (S,S)-butanediol dehydrogenase / diacetyl reductase</fullName>
    </submittedName>
</protein>
<dbReference type="Pfam" id="PF13561">
    <property type="entry name" value="adh_short_C2"/>
    <property type="match status" value="1"/>
</dbReference>
<dbReference type="SUPFAM" id="SSF51735">
    <property type="entry name" value="NAD(P)-binding Rossmann-fold domains"/>
    <property type="match status" value="1"/>
</dbReference>
<dbReference type="PROSITE" id="PS00061">
    <property type="entry name" value="ADH_SHORT"/>
    <property type="match status" value="1"/>
</dbReference>
<feature type="domain" description="Ketoreductase" evidence="3">
    <location>
        <begin position="7"/>
        <end position="184"/>
    </location>
</feature>
<evidence type="ECO:0000259" key="3">
    <source>
        <dbReference type="SMART" id="SM00822"/>
    </source>
</evidence>
<dbReference type="FunFam" id="3.40.50.720:FF:000084">
    <property type="entry name" value="Short-chain dehydrogenase reductase"/>
    <property type="match status" value="1"/>
</dbReference>
<dbReference type="PANTHER" id="PTHR42760">
    <property type="entry name" value="SHORT-CHAIN DEHYDROGENASES/REDUCTASES FAMILY MEMBER"/>
    <property type="match status" value="1"/>
</dbReference>
<dbReference type="InterPro" id="IPR036291">
    <property type="entry name" value="NAD(P)-bd_dom_sf"/>
</dbReference>
<dbReference type="CDD" id="cd05233">
    <property type="entry name" value="SDR_c"/>
    <property type="match status" value="1"/>
</dbReference>
<dbReference type="EMBL" id="FQZQ01000015">
    <property type="protein sequence ID" value="SHJ92138.1"/>
    <property type="molecule type" value="Genomic_DNA"/>
</dbReference>
<keyword evidence="5" id="KW-1185">Reference proteome</keyword>
<evidence type="ECO:0000256" key="2">
    <source>
        <dbReference type="ARBA" id="ARBA00023002"/>
    </source>
</evidence>
<dbReference type="PANTHER" id="PTHR42760:SF133">
    <property type="entry name" value="3-OXOACYL-[ACYL-CARRIER-PROTEIN] REDUCTASE"/>
    <property type="match status" value="1"/>
</dbReference>
<dbReference type="PRINTS" id="PR00080">
    <property type="entry name" value="SDRFAMILY"/>
</dbReference>